<organism evidence="1 2">
    <name type="scientific">Diaphorina citri</name>
    <name type="common">Asian citrus psyllid</name>
    <dbReference type="NCBI Taxonomy" id="121845"/>
    <lineage>
        <taxon>Eukaryota</taxon>
        <taxon>Metazoa</taxon>
        <taxon>Ecdysozoa</taxon>
        <taxon>Arthropoda</taxon>
        <taxon>Hexapoda</taxon>
        <taxon>Insecta</taxon>
        <taxon>Pterygota</taxon>
        <taxon>Neoptera</taxon>
        <taxon>Paraneoptera</taxon>
        <taxon>Hemiptera</taxon>
        <taxon>Sternorrhyncha</taxon>
        <taxon>Psylloidea</taxon>
        <taxon>Psyllidae</taxon>
        <taxon>Diaphorininae</taxon>
        <taxon>Diaphorina</taxon>
    </lineage>
</organism>
<dbReference type="InterPro" id="IPR010736">
    <property type="entry name" value="SHIPPO-rpt"/>
</dbReference>
<evidence type="ECO:0000313" key="2">
    <source>
        <dbReference type="RefSeq" id="XP_008486456.1"/>
    </source>
</evidence>
<dbReference type="KEGG" id="dci:103523167"/>
<dbReference type="RefSeq" id="XP_008486456.1">
    <property type="nucleotide sequence ID" value="XM_008488234.1"/>
</dbReference>
<evidence type="ECO:0000313" key="1">
    <source>
        <dbReference type="Proteomes" id="UP000079169"/>
    </source>
</evidence>
<keyword evidence="1" id="KW-1185">Reference proteome</keyword>
<gene>
    <name evidence="2" type="primary">LOC103523167</name>
</gene>
<feature type="non-terminal residue" evidence="2">
    <location>
        <position position="1"/>
    </location>
</feature>
<dbReference type="AlphaFoldDB" id="A0A1S3DQY5"/>
<proteinExistence type="predicted"/>
<reference evidence="2" key="1">
    <citation type="submission" date="2025-08" db="UniProtKB">
        <authorList>
            <consortium name="RefSeq"/>
        </authorList>
    </citation>
    <scope>IDENTIFICATION</scope>
</reference>
<protein>
    <submittedName>
        <fullName evidence="2">Outer dense fiber protein 3-like protein 2</fullName>
    </submittedName>
</protein>
<accession>A0A1S3DQY5</accession>
<dbReference type="PaxDb" id="121845-A0A1S3DQY5"/>
<dbReference type="GeneID" id="103523167"/>
<name>A0A1S3DQY5_DIACI</name>
<sequence>KNYRDHDPTPGPGAYYPEHYAALGSRSPAFSLAGRLREPTNWKADLPAPNQYQSDICVTTSCLNKNAAKSFGIRWNERKDTATSGVPFYSLTNLNAYKRRHPTYRMAQPVVPNEVRTQPGTPGPSDYFPQVSRDTPAFSFGSKYPGAANTMRTECEYELI</sequence>
<dbReference type="Pfam" id="PF07004">
    <property type="entry name" value="SHIPPO-rpt"/>
    <property type="match status" value="2"/>
</dbReference>
<dbReference type="Proteomes" id="UP000079169">
    <property type="component" value="Unplaced"/>
</dbReference>